<evidence type="ECO:0000313" key="1">
    <source>
        <dbReference type="EMBL" id="RGL94416.1"/>
    </source>
</evidence>
<accession>A0A3E4TSA8</accession>
<dbReference type="EMBL" id="QSSQ01000051">
    <property type="protein sequence ID" value="RGL94416.1"/>
    <property type="molecule type" value="Genomic_DNA"/>
</dbReference>
<name>A0A3E4TSA8_9FIRM</name>
<organism evidence="1 2">
    <name type="scientific">Hungatella hathewayi</name>
    <dbReference type="NCBI Taxonomy" id="154046"/>
    <lineage>
        <taxon>Bacteria</taxon>
        <taxon>Bacillati</taxon>
        <taxon>Bacillota</taxon>
        <taxon>Clostridia</taxon>
        <taxon>Lachnospirales</taxon>
        <taxon>Lachnospiraceae</taxon>
        <taxon>Hungatella</taxon>
    </lineage>
</organism>
<sequence length="63" mass="7223">ENPEITSKDYLSLLFAGEEELKRKIEHVTVMEGPDIKQWLKGKGFFLLLAFTLCVKEKRLNAG</sequence>
<dbReference type="AlphaFoldDB" id="A0A3E4TSA8"/>
<gene>
    <name evidence="1" type="ORF">DXC39_29110</name>
</gene>
<evidence type="ECO:0000313" key="2">
    <source>
        <dbReference type="Proteomes" id="UP000261257"/>
    </source>
</evidence>
<dbReference type="Proteomes" id="UP000261257">
    <property type="component" value="Unassembled WGS sequence"/>
</dbReference>
<protein>
    <submittedName>
        <fullName evidence="1">Uncharacterized protein</fullName>
    </submittedName>
</protein>
<feature type="non-terminal residue" evidence="1">
    <location>
        <position position="1"/>
    </location>
</feature>
<comment type="caution">
    <text evidence="1">The sequence shown here is derived from an EMBL/GenBank/DDBJ whole genome shotgun (WGS) entry which is preliminary data.</text>
</comment>
<reference evidence="1 2" key="1">
    <citation type="submission" date="2018-08" db="EMBL/GenBank/DDBJ databases">
        <title>A genome reference for cultivated species of the human gut microbiota.</title>
        <authorList>
            <person name="Zou Y."/>
            <person name="Xue W."/>
            <person name="Luo G."/>
        </authorList>
    </citation>
    <scope>NUCLEOTIDE SEQUENCE [LARGE SCALE GENOMIC DNA]</scope>
    <source>
        <strain evidence="1 2">TF05-11AC</strain>
    </source>
</reference>
<proteinExistence type="predicted"/>